<dbReference type="InterPro" id="IPR032675">
    <property type="entry name" value="LRR_dom_sf"/>
</dbReference>
<dbReference type="Proteomes" id="UP001208570">
    <property type="component" value="Unassembled WGS sequence"/>
</dbReference>
<accession>A0AAD9JYC2</accession>
<dbReference type="InterPro" id="IPR052394">
    <property type="entry name" value="LRR-containing"/>
</dbReference>
<evidence type="ECO:0000256" key="1">
    <source>
        <dbReference type="SAM" id="MobiDB-lite"/>
    </source>
</evidence>
<feature type="compositionally biased region" description="Polar residues" evidence="1">
    <location>
        <begin position="299"/>
        <end position="314"/>
    </location>
</feature>
<organism evidence="3 4">
    <name type="scientific">Paralvinella palmiformis</name>
    <dbReference type="NCBI Taxonomy" id="53620"/>
    <lineage>
        <taxon>Eukaryota</taxon>
        <taxon>Metazoa</taxon>
        <taxon>Spiralia</taxon>
        <taxon>Lophotrochozoa</taxon>
        <taxon>Annelida</taxon>
        <taxon>Polychaeta</taxon>
        <taxon>Sedentaria</taxon>
        <taxon>Canalipalpata</taxon>
        <taxon>Terebellida</taxon>
        <taxon>Terebelliformia</taxon>
        <taxon>Alvinellidae</taxon>
        <taxon>Paralvinella</taxon>
    </lineage>
</organism>
<protein>
    <recommendedName>
        <fullName evidence="2">EF-hand domain-containing protein</fullName>
    </recommendedName>
</protein>
<dbReference type="GO" id="GO:0005509">
    <property type="term" value="F:calcium ion binding"/>
    <property type="evidence" value="ECO:0007669"/>
    <property type="project" value="InterPro"/>
</dbReference>
<dbReference type="InterPro" id="IPR001611">
    <property type="entry name" value="Leu-rich_rpt"/>
</dbReference>
<dbReference type="PROSITE" id="PS50222">
    <property type="entry name" value="EF_HAND_2"/>
    <property type="match status" value="1"/>
</dbReference>
<reference evidence="3" key="1">
    <citation type="journal article" date="2023" name="Mol. Biol. Evol.">
        <title>Third-Generation Sequencing Reveals the Adaptive Role of the Epigenome in Three Deep-Sea Polychaetes.</title>
        <authorList>
            <person name="Perez M."/>
            <person name="Aroh O."/>
            <person name="Sun Y."/>
            <person name="Lan Y."/>
            <person name="Juniper S.K."/>
            <person name="Young C.R."/>
            <person name="Angers B."/>
            <person name="Qian P.Y."/>
        </authorList>
    </citation>
    <scope>NUCLEOTIDE SEQUENCE</scope>
    <source>
        <strain evidence="3">P08H-3</strain>
    </source>
</reference>
<dbReference type="PANTHER" id="PTHR24114">
    <property type="entry name" value="LEUCINE RICH REPEAT FAMILY PROTEIN"/>
    <property type="match status" value="1"/>
</dbReference>
<name>A0AAD9JYC2_9ANNE</name>
<dbReference type="SMART" id="SM00368">
    <property type="entry name" value="LRR_RI"/>
    <property type="match status" value="5"/>
</dbReference>
<dbReference type="SUPFAM" id="SSF52047">
    <property type="entry name" value="RNI-like"/>
    <property type="match status" value="1"/>
</dbReference>
<proteinExistence type="predicted"/>
<dbReference type="PANTHER" id="PTHR24114:SF50">
    <property type="entry name" value="RNI-LIKE PROTEIN"/>
    <property type="match status" value="1"/>
</dbReference>
<feature type="domain" description="EF-hand" evidence="2">
    <location>
        <begin position="260"/>
        <end position="295"/>
    </location>
</feature>
<feature type="compositionally biased region" description="Basic and acidic residues" evidence="1">
    <location>
        <begin position="315"/>
        <end position="330"/>
    </location>
</feature>
<dbReference type="Pfam" id="PF13516">
    <property type="entry name" value="LRR_6"/>
    <property type="match status" value="5"/>
</dbReference>
<keyword evidence="4" id="KW-1185">Reference proteome</keyword>
<gene>
    <name evidence="3" type="ORF">LSH36_111g03008</name>
</gene>
<evidence type="ECO:0000313" key="3">
    <source>
        <dbReference type="EMBL" id="KAK2161703.1"/>
    </source>
</evidence>
<evidence type="ECO:0000313" key="4">
    <source>
        <dbReference type="Proteomes" id="UP001208570"/>
    </source>
</evidence>
<dbReference type="EMBL" id="JAODUP010000111">
    <property type="protein sequence ID" value="KAK2161703.1"/>
    <property type="molecule type" value="Genomic_DNA"/>
</dbReference>
<dbReference type="Gene3D" id="3.80.10.10">
    <property type="entry name" value="Ribonuclease Inhibitor"/>
    <property type="match status" value="2"/>
</dbReference>
<evidence type="ECO:0000259" key="2">
    <source>
        <dbReference type="PROSITE" id="PS50222"/>
    </source>
</evidence>
<comment type="caution">
    <text evidence="3">The sequence shown here is derived from an EMBL/GenBank/DDBJ whole genome shotgun (WGS) entry which is preliminary data.</text>
</comment>
<feature type="region of interest" description="Disordered" evidence="1">
    <location>
        <begin position="299"/>
        <end position="330"/>
    </location>
</feature>
<dbReference type="AlphaFoldDB" id="A0AAD9JYC2"/>
<sequence length="330" mass="35950">MTLAGKPHWYSRKAAEGLSGSVIRLDHMRLRPMDARTLAIAMVCNDTVTTLQLPGNRIGPEGVKCICDMLSANTTLQELETSYLRHLNISHNEFREEGGIKLANALVGNMGLESLDLSWNHLRLKGAVALALSLKENVSLRSLIASWNGFANDGAKAIGAALKVNMTLTVLDLSCNRINLEGSIAIAEGLRKNESLKVLQDIEVNPAFEELLEEVRLEHQIEVIHGGRVSHADPYATRVGRKIPATPGDPLALLLAHVKKSSLRLMDFFAQLDKDNSMSVSKSEFKKGMKVRSLGEISSISGPLSNMAASTSKLDTLEKISDEEGTRSES</sequence>
<dbReference type="InterPro" id="IPR002048">
    <property type="entry name" value="EF_hand_dom"/>
</dbReference>